<name>A0A0L0HJ85_SPIPD</name>
<dbReference type="PIRSF" id="PIRSF006806">
    <property type="entry name" value="FTHF_cligase"/>
    <property type="match status" value="1"/>
</dbReference>
<dbReference type="GO" id="GO:0005739">
    <property type="term" value="C:mitochondrion"/>
    <property type="evidence" value="ECO:0007669"/>
    <property type="project" value="TreeGrafter"/>
</dbReference>
<evidence type="ECO:0000256" key="1">
    <source>
        <dbReference type="ARBA" id="ARBA00010638"/>
    </source>
</evidence>
<evidence type="ECO:0000256" key="5">
    <source>
        <dbReference type="ARBA" id="ARBA00038966"/>
    </source>
</evidence>
<keyword evidence="3 6" id="KW-0067">ATP-binding</keyword>
<sequence length="207" mass="23445">MDHATIRALKNALRKDMRKRLAQVPADIVRKESNIVIQKLFAMKEYQQSRNISVYISMPSGEVSTTEIIRDLFDKGKKCFIPRCDGNVMEMVRLVSWDDYKALPTNKWNIPEPLLDEARENALQSEGLDLVIVPGLAFDGEGWRMGHGKGYYDRYLRKVADWSASAGKPPPITVALALSEQVIESPVPRESFDQKPHYVITPTGVIE</sequence>
<dbReference type="GO" id="GO:0005524">
    <property type="term" value="F:ATP binding"/>
    <property type="evidence" value="ECO:0007669"/>
    <property type="project" value="UniProtKB-KW"/>
</dbReference>
<keyword evidence="9" id="KW-1185">Reference proteome</keyword>
<dbReference type="GO" id="GO:0030272">
    <property type="term" value="F:5-formyltetrahydrofolate cyclo-ligase activity"/>
    <property type="evidence" value="ECO:0007669"/>
    <property type="project" value="UniProtKB-EC"/>
</dbReference>
<dbReference type="OMA" id="STIYPCQ"/>
<dbReference type="GO" id="GO:0009396">
    <property type="term" value="P:folic acid-containing compound biosynthetic process"/>
    <property type="evidence" value="ECO:0007669"/>
    <property type="project" value="EnsemblFungi"/>
</dbReference>
<evidence type="ECO:0000256" key="7">
    <source>
        <dbReference type="RuleBase" id="RU361279"/>
    </source>
</evidence>
<dbReference type="eggNOG" id="KOG3093">
    <property type="taxonomic scope" value="Eukaryota"/>
</dbReference>
<dbReference type="NCBIfam" id="TIGR02727">
    <property type="entry name" value="MTHFS_bact"/>
    <property type="match status" value="1"/>
</dbReference>
<dbReference type="VEuPathDB" id="FungiDB:SPPG_03999"/>
<dbReference type="OrthoDB" id="2015992at2759"/>
<dbReference type="GeneID" id="27687477"/>
<keyword evidence="2 6" id="KW-0547">Nucleotide-binding</keyword>
<dbReference type="SUPFAM" id="SSF100950">
    <property type="entry name" value="NagB/RpiA/CoA transferase-like"/>
    <property type="match status" value="1"/>
</dbReference>
<comment type="catalytic activity">
    <reaction evidence="4 7">
        <text>(6S)-5-formyl-5,6,7,8-tetrahydrofolate + ATP = (6R)-5,10-methenyltetrahydrofolate + ADP + phosphate</text>
        <dbReference type="Rhea" id="RHEA:10488"/>
        <dbReference type="ChEBI" id="CHEBI:30616"/>
        <dbReference type="ChEBI" id="CHEBI:43474"/>
        <dbReference type="ChEBI" id="CHEBI:57455"/>
        <dbReference type="ChEBI" id="CHEBI:57457"/>
        <dbReference type="ChEBI" id="CHEBI:456216"/>
        <dbReference type="EC" id="6.3.3.2"/>
    </reaction>
</comment>
<evidence type="ECO:0000313" key="9">
    <source>
        <dbReference type="Proteomes" id="UP000053201"/>
    </source>
</evidence>
<feature type="binding site" evidence="6">
    <location>
        <position position="56"/>
    </location>
    <ligand>
        <name>substrate</name>
    </ligand>
</feature>
<evidence type="ECO:0000256" key="2">
    <source>
        <dbReference type="ARBA" id="ARBA00022741"/>
    </source>
</evidence>
<evidence type="ECO:0000313" key="8">
    <source>
        <dbReference type="EMBL" id="KND00899.1"/>
    </source>
</evidence>
<dbReference type="PANTHER" id="PTHR23407:SF1">
    <property type="entry name" value="5-FORMYLTETRAHYDROFOLATE CYCLO-LIGASE"/>
    <property type="match status" value="1"/>
</dbReference>
<evidence type="ECO:0000256" key="6">
    <source>
        <dbReference type="PIRSR" id="PIRSR006806-1"/>
    </source>
</evidence>
<dbReference type="GO" id="GO:0035999">
    <property type="term" value="P:tetrahydrofolate interconversion"/>
    <property type="evidence" value="ECO:0007669"/>
    <property type="project" value="TreeGrafter"/>
</dbReference>
<dbReference type="Gene3D" id="3.40.50.10420">
    <property type="entry name" value="NagB/RpiA/CoA transferase-like"/>
    <property type="match status" value="1"/>
</dbReference>
<evidence type="ECO:0000256" key="4">
    <source>
        <dbReference type="ARBA" id="ARBA00036539"/>
    </source>
</evidence>
<comment type="similarity">
    <text evidence="1 7">Belongs to the 5-formyltetrahydrofolate cyclo-ligase family.</text>
</comment>
<reference evidence="8 9" key="1">
    <citation type="submission" date="2009-08" db="EMBL/GenBank/DDBJ databases">
        <title>The Genome Sequence of Spizellomyces punctatus strain DAOM BR117.</title>
        <authorList>
            <consortium name="The Broad Institute Genome Sequencing Platform"/>
            <person name="Russ C."/>
            <person name="Cuomo C."/>
            <person name="Shea T."/>
            <person name="Young S.K."/>
            <person name="Zeng Q."/>
            <person name="Koehrsen M."/>
            <person name="Haas B."/>
            <person name="Borodovsky M."/>
            <person name="Guigo R."/>
            <person name="Alvarado L."/>
            <person name="Berlin A."/>
            <person name="Bochicchio J."/>
            <person name="Borenstein D."/>
            <person name="Chapman S."/>
            <person name="Chen Z."/>
            <person name="Engels R."/>
            <person name="Freedman E."/>
            <person name="Gellesch M."/>
            <person name="Goldberg J."/>
            <person name="Griggs A."/>
            <person name="Gujja S."/>
            <person name="Heiman D."/>
            <person name="Hepburn T."/>
            <person name="Howarth C."/>
            <person name="Jen D."/>
            <person name="Larson L."/>
            <person name="Lewis B."/>
            <person name="Mehta T."/>
            <person name="Park D."/>
            <person name="Pearson M."/>
            <person name="Roberts A."/>
            <person name="Saif S."/>
            <person name="Shenoy N."/>
            <person name="Sisk P."/>
            <person name="Stolte C."/>
            <person name="Sykes S."/>
            <person name="Thomson T."/>
            <person name="Walk T."/>
            <person name="White J."/>
            <person name="Yandava C."/>
            <person name="Burger G."/>
            <person name="Gray M.W."/>
            <person name="Holland P.W.H."/>
            <person name="King N."/>
            <person name="Lang F.B.F."/>
            <person name="Roger A.J."/>
            <person name="Ruiz-Trillo I."/>
            <person name="Lander E."/>
            <person name="Nusbaum C."/>
        </authorList>
    </citation>
    <scope>NUCLEOTIDE SEQUENCE [LARGE SCALE GENOMIC DNA]</scope>
    <source>
        <strain evidence="8 9">DAOM BR117</strain>
    </source>
</reference>
<dbReference type="GO" id="GO:0046872">
    <property type="term" value="F:metal ion binding"/>
    <property type="evidence" value="ECO:0007669"/>
    <property type="project" value="UniProtKB-KW"/>
</dbReference>
<feature type="binding site" evidence="6">
    <location>
        <begin position="144"/>
        <end position="152"/>
    </location>
    <ligand>
        <name>ATP</name>
        <dbReference type="ChEBI" id="CHEBI:30616"/>
    </ligand>
</feature>
<feature type="binding site" evidence="6">
    <location>
        <position position="62"/>
    </location>
    <ligand>
        <name>substrate</name>
    </ligand>
</feature>
<keyword evidence="7" id="KW-0460">Magnesium</keyword>
<dbReference type="InParanoid" id="A0A0L0HJ85"/>
<dbReference type="Pfam" id="PF01812">
    <property type="entry name" value="5-FTHF_cyc-lig"/>
    <property type="match status" value="1"/>
</dbReference>
<keyword evidence="8" id="KW-0436">Ligase</keyword>
<dbReference type="Proteomes" id="UP000053201">
    <property type="component" value="Unassembled WGS sequence"/>
</dbReference>
<dbReference type="EC" id="6.3.3.2" evidence="5 7"/>
<dbReference type="STRING" id="645134.A0A0L0HJ85"/>
<dbReference type="FunFam" id="3.40.50.10420:FF:000007">
    <property type="entry name" value="5-formyltetrahydrofolate cyclo-ligase"/>
    <property type="match status" value="1"/>
</dbReference>
<gene>
    <name evidence="8" type="ORF">SPPG_03999</name>
</gene>
<dbReference type="RefSeq" id="XP_016608938.1">
    <property type="nucleotide sequence ID" value="XM_016752248.1"/>
</dbReference>
<protein>
    <recommendedName>
        <fullName evidence="5 7">5-formyltetrahydrofolate cyclo-ligase</fullName>
        <ecNumber evidence="5 7">6.3.3.2</ecNumber>
    </recommendedName>
</protein>
<keyword evidence="7" id="KW-0479">Metal-binding</keyword>
<dbReference type="AlphaFoldDB" id="A0A0L0HJ85"/>
<accession>A0A0L0HJ85</accession>
<dbReference type="InterPro" id="IPR037171">
    <property type="entry name" value="NagB/RpiA_transferase-like"/>
</dbReference>
<evidence type="ECO:0000256" key="3">
    <source>
        <dbReference type="ARBA" id="ARBA00022840"/>
    </source>
</evidence>
<feature type="binding site" evidence="6">
    <location>
        <begin position="10"/>
        <end position="14"/>
    </location>
    <ligand>
        <name>ATP</name>
        <dbReference type="ChEBI" id="CHEBI:30616"/>
    </ligand>
</feature>
<dbReference type="InterPro" id="IPR002698">
    <property type="entry name" value="FTHF_cligase"/>
</dbReference>
<dbReference type="InterPro" id="IPR024185">
    <property type="entry name" value="FTHF_cligase-like_sf"/>
</dbReference>
<dbReference type="EMBL" id="KQ257455">
    <property type="protein sequence ID" value="KND00899.1"/>
    <property type="molecule type" value="Genomic_DNA"/>
</dbReference>
<dbReference type="FunCoup" id="A0A0L0HJ85">
    <property type="interactions" value="178"/>
</dbReference>
<comment type="cofactor">
    <cofactor evidence="7">
        <name>Mg(2+)</name>
        <dbReference type="ChEBI" id="CHEBI:18420"/>
    </cofactor>
</comment>
<proteinExistence type="inferred from homology"/>
<dbReference type="PANTHER" id="PTHR23407">
    <property type="entry name" value="ATPASE INHIBITOR/5-FORMYLTETRAHYDROFOLATE CYCLO-LIGASE"/>
    <property type="match status" value="1"/>
</dbReference>
<organism evidence="8 9">
    <name type="scientific">Spizellomyces punctatus (strain DAOM BR117)</name>
    <dbReference type="NCBI Taxonomy" id="645134"/>
    <lineage>
        <taxon>Eukaryota</taxon>
        <taxon>Fungi</taxon>
        <taxon>Fungi incertae sedis</taxon>
        <taxon>Chytridiomycota</taxon>
        <taxon>Chytridiomycota incertae sedis</taxon>
        <taxon>Chytridiomycetes</taxon>
        <taxon>Spizellomycetales</taxon>
        <taxon>Spizellomycetaceae</taxon>
        <taxon>Spizellomyces</taxon>
    </lineage>
</organism>